<dbReference type="EMBL" id="GBXM01011922">
    <property type="protein sequence ID" value="JAH96655.1"/>
    <property type="molecule type" value="Transcribed_RNA"/>
</dbReference>
<dbReference type="AlphaFoldDB" id="A0A0E9X436"/>
<organism evidence="1">
    <name type="scientific">Anguilla anguilla</name>
    <name type="common">European freshwater eel</name>
    <name type="synonym">Muraena anguilla</name>
    <dbReference type="NCBI Taxonomy" id="7936"/>
    <lineage>
        <taxon>Eukaryota</taxon>
        <taxon>Metazoa</taxon>
        <taxon>Chordata</taxon>
        <taxon>Craniata</taxon>
        <taxon>Vertebrata</taxon>
        <taxon>Euteleostomi</taxon>
        <taxon>Actinopterygii</taxon>
        <taxon>Neopterygii</taxon>
        <taxon>Teleostei</taxon>
        <taxon>Anguilliformes</taxon>
        <taxon>Anguillidae</taxon>
        <taxon>Anguilla</taxon>
    </lineage>
</organism>
<protein>
    <submittedName>
        <fullName evidence="1">Uncharacterized protein</fullName>
    </submittedName>
</protein>
<evidence type="ECO:0000313" key="1">
    <source>
        <dbReference type="EMBL" id="JAH96655.1"/>
    </source>
</evidence>
<reference evidence="1" key="1">
    <citation type="submission" date="2014-11" db="EMBL/GenBank/DDBJ databases">
        <authorList>
            <person name="Amaro Gonzalez C."/>
        </authorList>
    </citation>
    <scope>NUCLEOTIDE SEQUENCE</scope>
</reference>
<accession>A0A0E9X436</accession>
<name>A0A0E9X436_ANGAN</name>
<proteinExistence type="predicted"/>
<reference evidence="1" key="2">
    <citation type="journal article" date="2015" name="Fish Shellfish Immunol.">
        <title>Early steps in the European eel (Anguilla anguilla)-Vibrio vulnificus interaction in the gills: Role of the RtxA13 toxin.</title>
        <authorList>
            <person name="Callol A."/>
            <person name="Pajuelo D."/>
            <person name="Ebbesson L."/>
            <person name="Teles M."/>
            <person name="MacKenzie S."/>
            <person name="Amaro C."/>
        </authorList>
    </citation>
    <scope>NUCLEOTIDE SEQUENCE</scope>
</reference>
<sequence>MFHHRQGSTLYIFPCLNLSCHTGSFTMNKHFCGFSTALHSPFQMTEKTQSLRLRNCIEPPDVQAGRLSFTLLKTLHEYHFSNY</sequence>